<evidence type="ECO:0000256" key="1">
    <source>
        <dbReference type="SAM" id="Phobius"/>
    </source>
</evidence>
<evidence type="ECO:0000313" key="3">
    <source>
        <dbReference type="Proteomes" id="UP000094578"/>
    </source>
</evidence>
<reference evidence="2 3" key="1">
    <citation type="submission" date="2016-08" db="EMBL/GenBank/DDBJ databases">
        <title>Genome sequencing of Paenibacillus sp. TI45-13ar, isolated from Korean traditional nuruk.</title>
        <authorList>
            <person name="Kim S.-J."/>
        </authorList>
    </citation>
    <scope>NUCLEOTIDE SEQUENCE [LARGE SCALE GENOMIC DNA]</scope>
    <source>
        <strain evidence="2 3">TI45-13ar</strain>
    </source>
</reference>
<dbReference type="RefSeq" id="WP_069326264.1">
    <property type="nucleotide sequence ID" value="NZ_MDER01000028.1"/>
</dbReference>
<protein>
    <submittedName>
        <fullName evidence="2">Uncharacterized protein</fullName>
    </submittedName>
</protein>
<accession>A0A1E3L7N4</accession>
<comment type="caution">
    <text evidence="2">The sequence shown here is derived from an EMBL/GenBank/DDBJ whole genome shotgun (WGS) entry which is preliminary data.</text>
</comment>
<dbReference type="EMBL" id="MDER01000028">
    <property type="protein sequence ID" value="ODP29827.1"/>
    <property type="molecule type" value="Genomic_DNA"/>
</dbReference>
<feature type="transmembrane region" description="Helical" evidence="1">
    <location>
        <begin position="56"/>
        <end position="74"/>
    </location>
</feature>
<keyword evidence="1" id="KW-0472">Membrane</keyword>
<feature type="transmembrane region" description="Helical" evidence="1">
    <location>
        <begin position="32"/>
        <end position="49"/>
    </location>
</feature>
<dbReference type="Proteomes" id="UP000094578">
    <property type="component" value="Unassembled WGS sequence"/>
</dbReference>
<evidence type="ECO:0000313" key="2">
    <source>
        <dbReference type="EMBL" id="ODP29827.1"/>
    </source>
</evidence>
<gene>
    <name evidence="2" type="ORF">PTI45_00805</name>
</gene>
<keyword evidence="1" id="KW-1133">Transmembrane helix</keyword>
<name>A0A1E3L7N4_9BACL</name>
<dbReference type="AlphaFoldDB" id="A0A1E3L7N4"/>
<organism evidence="2 3">
    <name type="scientific">Paenibacillus nuruki</name>
    <dbReference type="NCBI Taxonomy" id="1886670"/>
    <lineage>
        <taxon>Bacteria</taxon>
        <taxon>Bacillati</taxon>
        <taxon>Bacillota</taxon>
        <taxon>Bacilli</taxon>
        <taxon>Bacillales</taxon>
        <taxon>Paenibacillaceae</taxon>
        <taxon>Paenibacillus</taxon>
    </lineage>
</organism>
<proteinExistence type="predicted"/>
<feature type="transmembrane region" description="Helical" evidence="1">
    <location>
        <begin position="7"/>
        <end position="26"/>
    </location>
</feature>
<keyword evidence="1" id="KW-0812">Transmembrane</keyword>
<keyword evidence="3" id="KW-1185">Reference proteome</keyword>
<sequence length="88" mass="9879">MKMRIPLIVLSLGIALFLSHYVGLVWNDSAKNVSYMLFMVALIFVFEKTKISEKKVNVFAGIGVVIVGLLFEIVTEPKDWSYLLGVLT</sequence>